<evidence type="ECO:0000313" key="8">
    <source>
        <dbReference type="EMBL" id="APJ04330.1"/>
    </source>
</evidence>
<evidence type="ECO:0000256" key="5">
    <source>
        <dbReference type="HAMAP-Rule" id="MF_00335"/>
    </source>
</evidence>
<dbReference type="Pfam" id="PF01966">
    <property type="entry name" value="HD"/>
    <property type="match status" value="1"/>
</dbReference>
<dbReference type="Gene3D" id="1.10.3210.10">
    <property type="entry name" value="Hypothetical protein af1432"/>
    <property type="match status" value="1"/>
</dbReference>
<keyword evidence="4 5" id="KW-0694">RNA-binding</keyword>
<dbReference type="GO" id="GO:0016787">
    <property type="term" value="F:hydrolase activity"/>
    <property type="evidence" value="ECO:0007669"/>
    <property type="project" value="UniProtKB-KW"/>
</dbReference>
<dbReference type="KEGG" id="saqi:AXG55_10600"/>
<dbReference type="Proteomes" id="UP000184731">
    <property type="component" value="Chromosome"/>
</dbReference>
<dbReference type="AlphaFoldDB" id="A0A1L4D2B3"/>
<evidence type="ECO:0000259" key="7">
    <source>
        <dbReference type="PROSITE" id="PS51831"/>
    </source>
</evidence>
<comment type="similarity">
    <text evidence="5">Belongs to the RNase Y family.</text>
</comment>
<dbReference type="HAMAP" id="MF_00335">
    <property type="entry name" value="RNase_Y"/>
    <property type="match status" value="1"/>
</dbReference>
<evidence type="ECO:0000256" key="3">
    <source>
        <dbReference type="ARBA" id="ARBA00022801"/>
    </source>
</evidence>
<feature type="domain" description="HD" evidence="7">
    <location>
        <begin position="343"/>
        <end position="436"/>
    </location>
</feature>
<evidence type="ECO:0000256" key="4">
    <source>
        <dbReference type="ARBA" id="ARBA00022884"/>
    </source>
</evidence>
<gene>
    <name evidence="5" type="primary">rny</name>
    <name evidence="8" type="ORF">AXG55_10600</name>
</gene>
<feature type="coiled-coil region" evidence="6">
    <location>
        <begin position="39"/>
        <end position="141"/>
    </location>
</feature>
<name>A0A1L4D2B3_9BACT</name>
<dbReference type="PROSITE" id="PS51831">
    <property type="entry name" value="HD"/>
    <property type="match status" value="1"/>
</dbReference>
<dbReference type="STRING" id="1915309.AXG55_10600"/>
<organism evidence="8 9">
    <name type="scientific">Silvanigrella aquatica</name>
    <dbReference type="NCBI Taxonomy" id="1915309"/>
    <lineage>
        <taxon>Bacteria</taxon>
        <taxon>Pseudomonadati</taxon>
        <taxon>Bdellovibrionota</taxon>
        <taxon>Oligoflexia</taxon>
        <taxon>Silvanigrellales</taxon>
        <taxon>Silvanigrellaceae</taxon>
        <taxon>Silvanigrella</taxon>
    </lineage>
</organism>
<dbReference type="EMBL" id="CP017834">
    <property type="protein sequence ID" value="APJ04330.1"/>
    <property type="molecule type" value="Genomic_DNA"/>
</dbReference>
<sequence>MHWLVYSILGAALGMSGGVILAKAFARRSLGSLGEIPVKENVEAILKSAEAQRKMILEEALIATKEQYQSEAVQLDNEREMIMSHNEIYEQELNERQSEVDKFANELEKREEEFNKKKIIVESSIQKSKELENQCQEIHKNYQNNLEHKIGKNKSELFRDMSEELIAAEKLGITKWLMDNSEMLKSESQKLARNSLNSIYLRYQPSFIWPKSSFIVPVNSKDTLEKYFHEESPIISSLIAGTESSISVLTINDEMPSMLKISSGLGVDKEMIRLTLEEMIAKDIYHEDKIKGIFDKHRRFLDRYILKLGEDAIKNLGIFPNVHPEILKLIGSLNYRTSHRQNQYFHSIEVARLAGMIADEIGVNAVTAKRAGILHDIGKVLDYKIEGSHAVISGDYATRFGEKEDIVDTVLAHHDDKIVETPYAYILKAADAMSGARPGARVDMEEGYHRRIDGISGVINSFQEQGVTGSAIMHAGREVHVFVDNSRVKQKDITGLAEGIAKKLEEEVEYPGQIRVTVIRRTEITEVA</sequence>
<dbReference type="InterPro" id="IPR006674">
    <property type="entry name" value="HD_domain"/>
</dbReference>
<keyword evidence="6" id="KW-0175">Coiled coil</keyword>
<evidence type="ECO:0000256" key="6">
    <source>
        <dbReference type="SAM" id="Coils"/>
    </source>
</evidence>
<dbReference type="InterPro" id="IPR006675">
    <property type="entry name" value="HDIG_dom"/>
</dbReference>
<comment type="function">
    <text evidence="5">Endoribonuclease that initiates mRNA decay.</text>
</comment>
<dbReference type="RefSeq" id="WP_148698087.1">
    <property type="nucleotide sequence ID" value="NZ_CP017834.1"/>
</dbReference>
<dbReference type="SUPFAM" id="SSF109604">
    <property type="entry name" value="HD-domain/PDEase-like"/>
    <property type="match status" value="1"/>
</dbReference>
<evidence type="ECO:0000256" key="2">
    <source>
        <dbReference type="ARBA" id="ARBA00022759"/>
    </source>
</evidence>
<dbReference type="InterPro" id="IPR017705">
    <property type="entry name" value="Ribonuclease_Y"/>
</dbReference>
<evidence type="ECO:0000256" key="1">
    <source>
        <dbReference type="ARBA" id="ARBA00022722"/>
    </source>
</evidence>
<dbReference type="OrthoDB" id="5287820at2"/>
<dbReference type="GO" id="GO:0005886">
    <property type="term" value="C:plasma membrane"/>
    <property type="evidence" value="ECO:0007669"/>
    <property type="project" value="UniProtKB-UniRule"/>
</dbReference>
<evidence type="ECO:0000313" key="9">
    <source>
        <dbReference type="Proteomes" id="UP000184731"/>
    </source>
</evidence>
<dbReference type="EC" id="3.1.-.-" evidence="5"/>
<proteinExistence type="inferred from homology"/>
<keyword evidence="3 5" id="KW-0378">Hydrolase</keyword>
<dbReference type="GO" id="GO:0006402">
    <property type="term" value="P:mRNA catabolic process"/>
    <property type="evidence" value="ECO:0007669"/>
    <property type="project" value="UniProtKB-UniRule"/>
</dbReference>
<dbReference type="NCBIfam" id="TIGR00277">
    <property type="entry name" value="HDIG"/>
    <property type="match status" value="1"/>
</dbReference>
<keyword evidence="2 5" id="KW-0255">Endonuclease</keyword>
<dbReference type="InterPro" id="IPR003607">
    <property type="entry name" value="HD/PDEase_dom"/>
</dbReference>
<protein>
    <recommendedName>
        <fullName evidence="5">Ribonuclease Y</fullName>
        <shortName evidence="5">RNase Y</shortName>
        <ecNumber evidence="5">3.1.-.-</ecNumber>
    </recommendedName>
</protein>
<reference evidence="8 9" key="1">
    <citation type="submission" date="2016-10" db="EMBL/GenBank/DDBJ databases">
        <title>Silvanigrella aquatica sp. nov., isolated from a freshwater lake located in the Black Forest, Germany, description of Silvanigrellaceae fam. nov., Silvanigrellales ord. nov., reclassification of the order Bdellovibrionales in the class Oligoflexia, reclassification of the families Bacteriovoracaceae and Halobacteriovoraceae in the new order Bacteriovoracales ord. nov., and reclassification of the family Pseudobacteriovoracaceae in the order Oligoflexiales.</title>
        <authorList>
            <person name="Hahn M.W."/>
            <person name="Schmidt J."/>
            <person name="Koll U."/>
            <person name="Rohde M."/>
            <person name="Verbag S."/>
            <person name="Pitt A."/>
            <person name="Nakai R."/>
            <person name="Naganuma T."/>
            <person name="Lang E."/>
        </authorList>
    </citation>
    <scope>NUCLEOTIDE SEQUENCE [LARGE SCALE GENOMIC DNA]</scope>
    <source>
        <strain evidence="8 9">MWH-Nonnen-W8red</strain>
    </source>
</reference>
<dbReference type="SMART" id="SM00471">
    <property type="entry name" value="HDc"/>
    <property type="match status" value="1"/>
</dbReference>
<dbReference type="GO" id="GO:0003723">
    <property type="term" value="F:RNA binding"/>
    <property type="evidence" value="ECO:0007669"/>
    <property type="project" value="UniProtKB-UniRule"/>
</dbReference>
<keyword evidence="1 5" id="KW-0540">Nuclease</keyword>
<dbReference type="GO" id="GO:0004521">
    <property type="term" value="F:RNA endonuclease activity"/>
    <property type="evidence" value="ECO:0007669"/>
    <property type="project" value="UniProtKB-UniRule"/>
</dbReference>
<dbReference type="CDD" id="cd00077">
    <property type="entry name" value="HDc"/>
    <property type="match status" value="1"/>
</dbReference>
<keyword evidence="9" id="KW-1185">Reference proteome</keyword>
<accession>A0A1L4D2B3</accession>